<dbReference type="NCBIfam" id="NF000595">
    <property type="entry name" value="PRK00015.1-3"/>
    <property type="match status" value="1"/>
</dbReference>
<keyword evidence="11" id="KW-0464">Manganese</keyword>
<organism evidence="16 17">
    <name type="scientific">Amnibacterium flavum</name>
    <dbReference type="NCBI Taxonomy" id="2173173"/>
    <lineage>
        <taxon>Bacteria</taxon>
        <taxon>Bacillati</taxon>
        <taxon>Actinomycetota</taxon>
        <taxon>Actinomycetes</taxon>
        <taxon>Micrococcales</taxon>
        <taxon>Microbacteriaceae</taxon>
        <taxon>Amnibacterium</taxon>
    </lineage>
</organism>
<dbReference type="Gene3D" id="3.30.420.10">
    <property type="entry name" value="Ribonuclease H-like superfamily/Ribonuclease H"/>
    <property type="match status" value="1"/>
</dbReference>
<comment type="caution">
    <text evidence="16">The sequence shown here is derived from an EMBL/GenBank/DDBJ whole genome shotgun (WGS) entry which is preliminary data.</text>
</comment>
<evidence type="ECO:0000313" key="17">
    <source>
        <dbReference type="Proteomes" id="UP000244893"/>
    </source>
</evidence>
<keyword evidence="10 12" id="KW-0378">Hydrolase</keyword>
<dbReference type="PROSITE" id="PS51975">
    <property type="entry name" value="RNASE_H_2"/>
    <property type="match status" value="1"/>
</dbReference>
<dbReference type="PANTHER" id="PTHR10954:SF18">
    <property type="entry name" value="RIBONUCLEASE HII"/>
    <property type="match status" value="1"/>
</dbReference>
<protein>
    <recommendedName>
        <fullName evidence="13">Ribonuclease</fullName>
        <ecNumber evidence="13">3.1.26.4</ecNumber>
    </recommendedName>
</protein>
<dbReference type="EMBL" id="QEOP01000001">
    <property type="protein sequence ID" value="PVZ96123.1"/>
    <property type="molecule type" value="Genomic_DNA"/>
</dbReference>
<evidence type="ECO:0000256" key="7">
    <source>
        <dbReference type="ARBA" id="ARBA00022722"/>
    </source>
</evidence>
<feature type="domain" description="RNase H type-2" evidence="15">
    <location>
        <begin position="87"/>
        <end position="292"/>
    </location>
</feature>
<keyword evidence="6" id="KW-0963">Cytoplasm</keyword>
<reference evidence="16 17" key="1">
    <citation type="submission" date="2018-05" db="EMBL/GenBank/DDBJ databases">
        <title>Amnibacterium sp. M8JJ-5, whole genome shotgun sequence.</title>
        <authorList>
            <person name="Tuo L."/>
        </authorList>
    </citation>
    <scope>NUCLEOTIDE SEQUENCE [LARGE SCALE GENOMIC DNA]</scope>
    <source>
        <strain evidence="16 17">M8JJ-5</strain>
    </source>
</reference>
<dbReference type="GO" id="GO:0046872">
    <property type="term" value="F:metal ion binding"/>
    <property type="evidence" value="ECO:0007669"/>
    <property type="project" value="UniProtKB-KW"/>
</dbReference>
<dbReference type="InterPro" id="IPR024567">
    <property type="entry name" value="RNase_HII/HIII_dom"/>
</dbReference>
<dbReference type="CDD" id="cd07182">
    <property type="entry name" value="RNase_HII_bacteria_HII_like"/>
    <property type="match status" value="1"/>
</dbReference>
<comment type="function">
    <text evidence="3 13">Endonuclease that specifically degrades the RNA of RNA-DNA hybrids.</text>
</comment>
<dbReference type="Pfam" id="PF01351">
    <property type="entry name" value="RNase_HII"/>
    <property type="match status" value="1"/>
</dbReference>
<comment type="subcellular location">
    <subcellularLocation>
        <location evidence="4">Cytoplasm</location>
    </subcellularLocation>
</comment>
<dbReference type="GO" id="GO:0003723">
    <property type="term" value="F:RNA binding"/>
    <property type="evidence" value="ECO:0007669"/>
    <property type="project" value="UniProtKB-UniRule"/>
</dbReference>
<feature type="region of interest" description="Disordered" evidence="14">
    <location>
        <begin position="11"/>
        <end position="77"/>
    </location>
</feature>
<evidence type="ECO:0000256" key="5">
    <source>
        <dbReference type="ARBA" id="ARBA00007383"/>
    </source>
</evidence>
<dbReference type="GO" id="GO:0004523">
    <property type="term" value="F:RNA-DNA hybrid ribonuclease activity"/>
    <property type="evidence" value="ECO:0007669"/>
    <property type="project" value="UniProtKB-UniRule"/>
</dbReference>
<evidence type="ECO:0000256" key="2">
    <source>
        <dbReference type="ARBA" id="ARBA00001946"/>
    </source>
</evidence>
<dbReference type="EC" id="3.1.26.4" evidence="13"/>
<evidence type="ECO:0000256" key="9">
    <source>
        <dbReference type="ARBA" id="ARBA00022759"/>
    </source>
</evidence>
<evidence type="ECO:0000256" key="11">
    <source>
        <dbReference type="ARBA" id="ARBA00023211"/>
    </source>
</evidence>
<dbReference type="GO" id="GO:0043137">
    <property type="term" value="P:DNA replication, removal of RNA primer"/>
    <property type="evidence" value="ECO:0007669"/>
    <property type="project" value="TreeGrafter"/>
</dbReference>
<sequence>MSSVGRCWCLGRSPAGRGSTTIPRSSATSRPRERVRPPLFPGRRAVAAEPAARSSAPRTPRRSASTPKRSAAPTLRHERALSAEGARWVIGCDEVGRGAIAGPVGVGLCVVDISRRVPKGLRDSKLLSEPKRVELQPTVARWALWSSVGMASNEEIDAYGLTAALGLAGIRAFEALCASGFDVTDSVLLLDGKFDWFTPGARAAGLTDAPPVTMRIKADMTCASVSGASVLAKVARDNLMIGHHDTHPHYGWVSNKGYGSAAHWAAINERGATPLHRHSWLRTPSLFDDAFEVEGLS</sequence>
<dbReference type="InterPro" id="IPR022898">
    <property type="entry name" value="RNase_HII"/>
</dbReference>
<keyword evidence="9 12" id="KW-0255">Endonuclease</keyword>
<comment type="similarity">
    <text evidence="5 13">Belongs to the RNase HII family.</text>
</comment>
<evidence type="ECO:0000256" key="4">
    <source>
        <dbReference type="ARBA" id="ARBA00004496"/>
    </source>
</evidence>
<keyword evidence="17" id="KW-1185">Reference proteome</keyword>
<comment type="cofactor">
    <cofactor evidence="12">
        <name>Mn(2+)</name>
        <dbReference type="ChEBI" id="CHEBI:29035"/>
    </cofactor>
    <cofactor evidence="12">
        <name>Mg(2+)</name>
        <dbReference type="ChEBI" id="CHEBI:18420"/>
    </cofactor>
    <text evidence="12">Manganese or magnesium. Binds 1 divalent metal ion per monomer in the absence of substrate. May bind a second metal ion after substrate binding.</text>
</comment>
<dbReference type="InterPro" id="IPR001352">
    <property type="entry name" value="RNase_HII/HIII"/>
</dbReference>
<accession>A0A2V1HU64</accession>
<evidence type="ECO:0000256" key="14">
    <source>
        <dbReference type="SAM" id="MobiDB-lite"/>
    </source>
</evidence>
<dbReference type="SUPFAM" id="SSF53098">
    <property type="entry name" value="Ribonuclease H-like"/>
    <property type="match status" value="1"/>
</dbReference>
<evidence type="ECO:0000256" key="3">
    <source>
        <dbReference type="ARBA" id="ARBA00004065"/>
    </source>
</evidence>
<feature type="binding site" evidence="12">
    <location>
        <position position="93"/>
    </location>
    <ligand>
        <name>a divalent metal cation</name>
        <dbReference type="ChEBI" id="CHEBI:60240"/>
    </ligand>
</feature>
<dbReference type="Proteomes" id="UP000244893">
    <property type="component" value="Unassembled WGS sequence"/>
</dbReference>
<feature type="compositionally biased region" description="Polar residues" evidence="14">
    <location>
        <begin position="18"/>
        <end position="29"/>
    </location>
</feature>
<dbReference type="GO" id="GO:0032299">
    <property type="term" value="C:ribonuclease H2 complex"/>
    <property type="evidence" value="ECO:0007669"/>
    <property type="project" value="TreeGrafter"/>
</dbReference>
<feature type="binding site" evidence="12">
    <location>
        <position position="94"/>
    </location>
    <ligand>
        <name>a divalent metal cation</name>
        <dbReference type="ChEBI" id="CHEBI:60240"/>
    </ligand>
</feature>
<evidence type="ECO:0000256" key="10">
    <source>
        <dbReference type="ARBA" id="ARBA00022801"/>
    </source>
</evidence>
<evidence type="ECO:0000256" key="8">
    <source>
        <dbReference type="ARBA" id="ARBA00022723"/>
    </source>
</evidence>
<evidence type="ECO:0000259" key="15">
    <source>
        <dbReference type="PROSITE" id="PS51975"/>
    </source>
</evidence>
<evidence type="ECO:0000313" key="16">
    <source>
        <dbReference type="EMBL" id="PVZ96123.1"/>
    </source>
</evidence>
<feature type="compositionally biased region" description="Low complexity" evidence="14">
    <location>
        <begin position="43"/>
        <end position="74"/>
    </location>
</feature>
<gene>
    <name evidence="16" type="ORF">DDQ50_06720</name>
</gene>
<evidence type="ECO:0000256" key="6">
    <source>
        <dbReference type="ARBA" id="ARBA00022490"/>
    </source>
</evidence>
<evidence type="ECO:0000256" key="13">
    <source>
        <dbReference type="RuleBase" id="RU003515"/>
    </source>
</evidence>
<comment type="catalytic activity">
    <reaction evidence="1 12 13">
        <text>Endonucleolytic cleavage to 5'-phosphomonoester.</text>
        <dbReference type="EC" id="3.1.26.4"/>
    </reaction>
</comment>
<dbReference type="PANTHER" id="PTHR10954">
    <property type="entry name" value="RIBONUCLEASE H2 SUBUNIT A"/>
    <property type="match status" value="1"/>
</dbReference>
<evidence type="ECO:0000256" key="12">
    <source>
        <dbReference type="PROSITE-ProRule" id="PRU01319"/>
    </source>
</evidence>
<comment type="cofactor">
    <cofactor evidence="2">
        <name>Mg(2+)</name>
        <dbReference type="ChEBI" id="CHEBI:18420"/>
    </cofactor>
</comment>
<keyword evidence="7 12" id="KW-0540">Nuclease</keyword>
<name>A0A2V1HU64_9MICO</name>
<dbReference type="InterPro" id="IPR036397">
    <property type="entry name" value="RNaseH_sf"/>
</dbReference>
<evidence type="ECO:0000256" key="1">
    <source>
        <dbReference type="ARBA" id="ARBA00000077"/>
    </source>
</evidence>
<dbReference type="AlphaFoldDB" id="A0A2V1HU64"/>
<dbReference type="GO" id="GO:0005737">
    <property type="term" value="C:cytoplasm"/>
    <property type="evidence" value="ECO:0007669"/>
    <property type="project" value="UniProtKB-SubCell"/>
</dbReference>
<proteinExistence type="inferred from homology"/>
<dbReference type="InterPro" id="IPR012337">
    <property type="entry name" value="RNaseH-like_sf"/>
</dbReference>
<feature type="binding site" evidence="12">
    <location>
        <position position="191"/>
    </location>
    <ligand>
        <name>a divalent metal cation</name>
        <dbReference type="ChEBI" id="CHEBI:60240"/>
    </ligand>
</feature>
<keyword evidence="8 12" id="KW-0479">Metal-binding</keyword>
<dbReference type="GO" id="GO:0006298">
    <property type="term" value="P:mismatch repair"/>
    <property type="evidence" value="ECO:0007669"/>
    <property type="project" value="TreeGrafter"/>
</dbReference>
<dbReference type="OrthoDB" id="9803420at2"/>